<evidence type="ECO:0000313" key="3">
    <source>
        <dbReference type="Proteomes" id="UP000275846"/>
    </source>
</evidence>
<feature type="transmembrane region" description="Helical" evidence="1">
    <location>
        <begin position="635"/>
        <end position="657"/>
    </location>
</feature>
<organism evidence="4">
    <name type="scientific">Schistocephalus solidus</name>
    <name type="common">Tapeworm</name>
    <dbReference type="NCBI Taxonomy" id="70667"/>
    <lineage>
        <taxon>Eukaryota</taxon>
        <taxon>Metazoa</taxon>
        <taxon>Spiralia</taxon>
        <taxon>Lophotrochozoa</taxon>
        <taxon>Platyhelminthes</taxon>
        <taxon>Cestoda</taxon>
        <taxon>Eucestoda</taxon>
        <taxon>Diphyllobothriidea</taxon>
        <taxon>Diphyllobothriidae</taxon>
        <taxon>Schistocephalus</taxon>
    </lineage>
</organism>
<reference evidence="4" key="1">
    <citation type="submission" date="2016-06" db="UniProtKB">
        <authorList>
            <consortium name="WormBaseParasite"/>
        </authorList>
    </citation>
    <scope>IDENTIFICATION</scope>
</reference>
<reference evidence="2 3" key="2">
    <citation type="submission" date="2018-11" db="EMBL/GenBank/DDBJ databases">
        <authorList>
            <consortium name="Pathogen Informatics"/>
        </authorList>
    </citation>
    <scope>NUCLEOTIDE SEQUENCE [LARGE SCALE GENOMIC DNA]</scope>
    <source>
        <strain evidence="2 3">NST_G2</strain>
    </source>
</reference>
<keyword evidence="1" id="KW-0472">Membrane</keyword>
<name>A0A183T9T9_SCHSO</name>
<gene>
    <name evidence="2" type="ORF">SSLN_LOCUS13236</name>
</gene>
<protein>
    <submittedName>
        <fullName evidence="4">GPI transamidase component PIG-T</fullName>
    </submittedName>
</protein>
<keyword evidence="1" id="KW-0812">Transmembrane</keyword>
<proteinExistence type="predicted"/>
<dbReference type="OrthoDB" id="10423613at2759"/>
<dbReference type="WBParaSite" id="SSLN_0001374001-mRNA-1">
    <property type="protein sequence ID" value="SSLN_0001374001-mRNA-1"/>
    <property type="gene ID" value="SSLN_0001374001"/>
</dbReference>
<sequence length="678" mass="74248">MALALVIPRSFENRSRLSPLCLPFTLRCDWSLRDLGPTLQPLVEDVDLDGHPDVFANTLDGSLLGVLRADLMNPDVATLADEEPYRWTYFHHRHQYLTNPVTLPTVYLRRSWFEDARGQNPHPISSYLSWVDRGPHDWLQMTPRILATPLSLPPGFFHGESWPLDNGRPPFSPLALLVAVNYLPSPPDLRGGSLHAGEEPSEHKDVLLAGLFGLTVCALAPSAAPCFNMRRSVETGQFFLPLELSKLSDRLPAYLLSTPVVGRDLLHANGDLGGLSYLSFFLLSSGSGLLHKLSLEALLWHALDYWSDVRSYYPRANLHVPPLRLSAPPSECVLVDCPSAPDQLCCLLSEAGSRLTLLALQLASIRYPPDAAAKGRVVWRFELPFADSVAAAVTFVVPTLVPSEEPVVLLPDAIGNIHAVLLKDGTPVQGSPAQNPFRNNDSVACSSVLTPGVSIVDDWLNRYVIFFSNCGRAAALDLRRNLTMQTIFEDSLDSTEVLSSLHEWFDRRQETSYTTVGIPRRDLIVAPSAHVGILRGSQGISAVAAGIVNTEGLPLVPLQTAKCLPARSTTVKIHSGVEHPACEINIPLDLSHAPVLAAPKGRISLLLFSRSGRLLVTSDVQVESITISVQQDTSLTSWLLVFSYLPIFLFVSIVFILPTTNEPMATSSNSHFVAPLRQ</sequence>
<keyword evidence="1" id="KW-1133">Transmembrane helix</keyword>
<dbReference type="Proteomes" id="UP000275846">
    <property type="component" value="Unassembled WGS sequence"/>
</dbReference>
<dbReference type="AlphaFoldDB" id="A0A183T9T9"/>
<keyword evidence="3" id="KW-1185">Reference proteome</keyword>
<dbReference type="EMBL" id="UYSU01037926">
    <property type="protein sequence ID" value="VDL99621.1"/>
    <property type="molecule type" value="Genomic_DNA"/>
</dbReference>
<accession>A0A183T9T9</accession>
<evidence type="ECO:0000256" key="1">
    <source>
        <dbReference type="SAM" id="Phobius"/>
    </source>
</evidence>
<evidence type="ECO:0000313" key="2">
    <source>
        <dbReference type="EMBL" id="VDL99621.1"/>
    </source>
</evidence>
<evidence type="ECO:0000313" key="4">
    <source>
        <dbReference type="WBParaSite" id="SSLN_0001374001-mRNA-1"/>
    </source>
</evidence>